<feature type="domain" description="FAD/NAD(P)-binding" evidence="2">
    <location>
        <begin position="6"/>
        <end position="300"/>
    </location>
</feature>
<dbReference type="Pfam" id="PF07992">
    <property type="entry name" value="Pyr_redox_2"/>
    <property type="match status" value="1"/>
</dbReference>
<reference evidence="3" key="1">
    <citation type="submission" date="2016-08" db="EMBL/GenBank/DDBJ databases">
        <authorList>
            <person name="Seilhamer J.J."/>
        </authorList>
    </citation>
    <scope>NUCLEOTIDE SEQUENCE</scope>
    <source>
        <strain evidence="3">86</strain>
    </source>
</reference>
<gene>
    <name evidence="3" type="ORF">KL86PLE_110093</name>
</gene>
<accession>A0A212L7F1</accession>
<dbReference type="GO" id="GO:0016491">
    <property type="term" value="F:oxidoreductase activity"/>
    <property type="evidence" value="ECO:0007669"/>
    <property type="project" value="UniProtKB-KW"/>
</dbReference>
<dbReference type="SUPFAM" id="SSF51905">
    <property type="entry name" value="FAD/NAD(P)-binding domain"/>
    <property type="match status" value="1"/>
</dbReference>
<dbReference type="PANTHER" id="PTHR42949:SF3">
    <property type="entry name" value="ANAEROBIC GLYCEROL-3-PHOSPHATE DEHYDROGENASE SUBUNIT B"/>
    <property type="match status" value="1"/>
</dbReference>
<proteinExistence type="predicted"/>
<name>A0A212L7F1_9HYPH</name>
<dbReference type="PRINTS" id="PR00368">
    <property type="entry name" value="FADPNR"/>
</dbReference>
<organism evidence="3">
    <name type="scientific">uncultured Pleomorphomonas sp</name>
    <dbReference type="NCBI Taxonomy" id="442121"/>
    <lineage>
        <taxon>Bacteria</taxon>
        <taxon>Pseudomonadati</taxon>
        <taxon>Pseudomonadota</taxon>
        <taxon>Alphaproteobacteria</taxon>
        <taxon>Hyphomicrobiales</taxon>
        <taxon>Pleomorphomonadaceae</taxon>
        <taxon>Pleomorphomonas</taxon>
        <taxon>environmental samples</taxon>
    </lineage>
</organism>
<dbReference type="PRINTS" id="PR00411">
    <property type="entry name" value="PNDRDTASEI"/>
</dbReference>
<dbReference type="AlphaFoldDB" id="A0A212L7F1"/>
<dbReference type="Gene3D" id="3.50.50.60">
    <property type="entry name" value="FAD/NAD(P)-binding domain"/>
    <property type="match status" value="2"/>
</dbReference>
<dbReference type="EMBL" id="FMJD01000003">
    <property type="protein sequence ID" value="SCM73502.1"/>
    <property type="molecule type" value="Genomic_DNA"/>
</dbReference>
<evidence type="ECO:0000313" key="3">
    <source>
        <dbReference type="EMBL" id="SCM73502.1"/>
    </source>
</evidence>
<evidence type="ECO:0000256" key="1">
    <source>
        <dbReference type="ARBA" id="ARBA00023002"/>
    </source>
</evidence>
<dbReference type="InterPro" id="IPR023753">
    <property type="entry name" value="FAD/NAD-binding_dom"/>
</dbReference>
<keyword evidence="1" id="KW-0560">Oxidoreductase</keyword>
<dbReference type="InterPro" id="IPR051691">
    <property type="entry name" value="Metab_Enz_Cyan_OpOx_G3PDH"/>
</dbReference>
<dbReference type="InterPro" id="IPR036188">
    <property type="entry name" value="FAD/NAD-bd_sf"/>
</dbReference>
<dbReference type="RefSeq" id="WP_288199514.1">
    <property type="nucleotide sequence ID" value="NZ_LT608334.1"/>
</dbReference>
<protein>
    <submittedName>
        <fullName evidence="3">FAD-dependent pyridine nucleotide-disulphide oxidoreductase</fullName>
    </submittedName>
</protein>
<sequence length="434" mass="46743">MREFSYDVVTIGGGPAGMAAALAAREAGAERVLILERDRELGGILQQCIHNGFGLRRFEEELTGPGYAHRYIDMIRATDIDVWLDTTVLAAEPGGVVTSVSPHAGLQVVRAKSVVYAMGCRERTRGAIRTPGSRPAGVFTAGAAQRMVNMEGYLPGREVVIVGSGDIGLIMARRMTFEGARVKAVFEIMPYSNGLTRNIVQCLEDFGIPLYLGHSVTAIHGKDRVTGITVSQVNDRLEVIDGTAFDVACDCVLLSVGLIPENELGRAAGVVLDPITNGARVDQFRRTSIPGFFAAGNVLHVHDLVDWVSEEAAIAGRSAARHARGELAASGRERPVAAGDGLRTVVPQRLSDFEPGKMSVRFYFRAARPMGASLLQLWADGALAFERKLRVVKPSEMIVADIPVRKIGDAAALDFRVVPAPDRIEADDEIEEEA</sequence>
<evidence type="ECO:0000259" key="2">
    <source>
        <dbReference type="Pfam" id="PF07992"/>
    </source>
</evidence>
<dbReference type="PANTHER" id="PTHR42949">
    <property type="entry name" value="ANAEROBIC GLYCEROL-3-PHOSPHATE DEHYDROGENASE SUBUNIT B"/>
    <property type="match status" value="1"/>
</dbReference>